<proteinExistence type="predicted"/>
<feature type="domain" description="2EXR" evidence="2">
    <location>
        <begin position="32"/>
        <end position="101"/>
    </location>
</feature>
<accession>A0A6A6CEA3</accession>
<protein>
    <recommendedName>
        <fullName evidence="2">2EXR domain-containing protein</fullName>
    </recommendedName>
</protein>
<dbReference type="RefSeq" id="XP_033666423.1">
    <property type="nucleotide sequence ID" value="XM_033807224.1"/>
</dbReference>
<name>A0A6A6CEA3_ZASCE</name>
<dbReference type="Proteomes" id="UP000799537">
    <property type="component" value="Unassembled WGS sequence"/>
</dbReference>
<dbReference type="PANTHER" id="PTHR42085:SF2">
    <property type="entry name" value="F-BOX DOMAIN-CONTAINING PROTEIN"/>
    <property type="match status" value="1"/>
</dbReference>
<dbReference type="Pfam" id="PF20150">
    <property type="entry name" value="2EXR"/>
    <property type="match status" value="1"/>
</dbReference>
<sequence length="279" mass="31057">MSGDTSDEPTGIGTSDAPSPPRAGEDERCRLQELPPEIRNDIFALAIVEPTPIKLTVTRFSQQTAIKITRHQYHNQLTGLSLASTCRQFRQEAIQVFYAENTFSLELARFAIRTENTTLKFPLHKATSIVFKAFGEKERDSWTGASVFIEPKLHVEKLADGSLSIRASDVHICDSIMAEDSSNDHTITATNTNTGVSVSPPVQDDQCRLKSIPPEIRNYIFLLAAVESEPITLLVSIPTKQLRRKIEIDETGSCPQLTGLLLARTCRQFHEEVTPVFYA</sequence>
<evidence type="ECO:0000313" key="4">
    <source>
        <dbReference type="Proteomes" id="UP000799537"/>
    </source>
</evidence>
<dbReference type="EMBL" id="ML993600">
    <property type="protein sequence ID" value="KAF2165534.1"/>
    <property type="molecule type" value="Genomic_DNA"/>
</dbReference>
<dbReference type="InterPro" id="IPR045518">
    <property type="entry name" value="2EXR"/>
</dbReference>
<evidence type="ECO:0000256" key="1">
    <source>
        <dbReference type="SAM" id="MobiDB-lite"/>
    </source>
</evidence>
<reference evidence="3" key="1">
    <citation type="journal article" date="2020" name="Stud. Mycol.">
        <title>101 Dothideomycetes genomes: a test case for predicting lifestyles and emergence of pathogens.</title>
        <authorList>
            <person name="Haridas S."/>
            <person name="Albert R."/>
            <person name="Binder M."/>
            <person name="Bloem J."/>
            <person name="Labutti K."/>
            <person name="Salamov A."/>
            <person name="Andreopoulos B."/>
            <person name="Baker S."/>
            <person name="Barry K."/>
            <person name="Bills G."/>
            <person name="Bluhm B."/>
            <person name="Cannon C."/>
            <person name="Castanera R."/>
            <person name="Culley D."/>
            <person name="Daum C."/>
            <person name="Ezra D."/>
            <person name="Gonzalez J."/>
            <person name="Henrissat B."/>
            <person name="Kuo A."/>
            <person name="Liang C."/>
            <person name="Lipzen A."/>
            <person name="Lutzoni F."/>
            <person name="Magnuson J."/>
            <person name="Mondo S."/>
            <person name="Nolan M."/>
            <person name="Ohm R."/>
            <person name="Pangilinan J."/>
            <person name="Park H.-J."/>
            <person name="Ramirez L."/>
            <person name="Alfaro M."/>
            <person name="Sun H."/>
            <person name="Tritt A."/>
            <person name="Yoshinaga Y."/>
            <person name="Zwiers L.-H."/>
            <person name="Turgeon B."/>
            <person name="Goodwin S."/>
            <person name="Spatafora J."/>
            <person name="Crous P."/>
            <person name="Grigoriev I."/>
        </authorList>
    </citation>
    <scope>NUCLEOTIDE SEQUENCE</scope>
    <source>
        <strain evidence="3">ATCC 36951</strain>
    </source>
</reference>
<gene>
    <name evidence="3" type="ORF">M409DRAFT_24387</name>
</gene>
<dbReference type="AlphaFoldDB" id="A0A6A6CEA3"/>
<evidence type="ECO:0000259" key="2">
    <source>
        <dbReference type="Pfam" id="PF20150"/>
    </source>
</evidence>
<keyword evidence="4" id="KW-1185">Reference proteome</keyword>
<dbReference type="PANTHER" id="PTHR42085">
    <property type="entry name" value="F-BOX DOMAIN-CONTAINING PROTEIN"/>
    <property type="match status" value="1"/>
</dbReference>
<feature type="region of interest" description="Disordered" evidence="1">
    <location>
        <begin position="1"/>
        <end position="26"/>
    </location>
</feature>
<organism evidence="3 4">
    <name type="scientific">Zasmidium cellare ATCC 36951</name>
    <dbReference type="NCBI Taxonomy" id="1080233"/>
    <lineage>
        <taxon>Eukaryota</taxon>
        <taxon>Fungi</taxon>
        <taxon>Dikarya</taxon>
        <taxon>Ascomycota</taxon>
        <taxon>Pezizomycotina</taxon>
        <taxon>Dothideomycetes</taxon>
        <taxon>Dothideomycetidae</taxon>
        <taxon>Mycosphaerellales</taxon>
        <taxon>Mycosphaerellaceae</taxon>
        <taxon>Zasmidium</taxon>
    </lineage>
</organism>
<dbReference type="InterPro" id="IPR038883">
    <property type="entry name" value="AN11006-like"/>
</dbReference>
<evidence type="ECO:0000313" key="3">
    <source>
        <dbReference type="EMBL" id="KAF2165534.1"/>
    </source>
</evidence>
<dbReference type="OrthoDB" id="5413827at2759"/>
<dbReference type="GeneID" id="54560496"/>